<reference evidence="3" key="1">
    <citation type="journal article" date="2019" name="Int. J. Syst. Evol. Microbiol.">
        <title>The Global Catalogue of Microorganisms (GCM) 10K type strain sequencing project: providing services to taxonomists for standard genome sequencing and annotation.</title>
        <authorList>
            <consortium name="The Broad Institute Genomics Platform"/>
            <consortium name="The Broad Institute Genome Sequencing Center for Infectious Disease"/>
            <person name="Wu L."/>
            <person name="Ma J."/>
        </authorList>
    </citation>
    <scope>NUCLEOTIDE SEQUENCE [LARGE SCALE GENOMIC DNA]</scope>
    <source>
        <strain evidence="3">CGMCC 4.7608</strain>
    </source>
</reference>
<protein>
    <submittedName>
        <fullName evidence="2">Uncharacterized protein</fullName>
    </submittedName>
</protein>
<accession>A0ABV8ZW63</accession>
<feature type="signal peptide" evidence="1">
    <location>
        <begin position="1"/>
        <end position="21"/>
    </location>
</feature>
<keyword evidence="3" id="KW-1185">Reference proteome</keyword>
<feature type="chain" id="PRO_5047381789" evidence="1">
    <location>
        <begin position="22"/>
        <end position="160"/>
    </location>
</feature>
<gene>
    <name evidence="2" type="ORF">ACFO0R_14145</name>
</gene>
<comment type="caution">
    <text evidence="2">The sequence shown here is derived from an EMBL/GenBank/DDBJ whole genome shotgun (WGS) entry which is preliminary data.</text>
</comment>
<evidence type="ECO:0000313" key="3">
    <source>
        <dbReference type="Proteomes" id="UP001595999"/>
    </source>
</evidence>
<evidence type="ECO:0000313" key="2">
    <source>
        <dbReference type="EMBL" id="MFC4490755.1"/>
    </source>
</evidence>
<dbReference type="RefSeq" id="WP_231461214.1">
    <property type="nucleotide sequence ID" value="NZ_JAJOHW010000024.1"/>
</dbReference>
<evidence type="ECO:0000256" key="1">
    <source>
        <dbReference type="SAM" id="SignalP"/>
    </source>
</evidence>
<organism evidence="2 3">
    <name type="scientific">Chromobacterium aquaticum</name>
    <dbReference type="NCBI Taxonomy" id="467180"/>
    <lineage>
        <taxon>Bacteria</taxon>
        <taxon>Pseudomonadati</taxon>
        <taxon>Pseudomonadota</taxon>
        <taxon>Betaproteobacteria</taxon>
        <taxon>Neisseriales</taxon>
        <taxon>Chromobacteriaceae</taxon>
        <taxon>Chromobacterium</taxon>
    </lineage>
</organism>
<keyword evidence="1" id="KW-0732">Signal</keyword>
<name>A0ABV8ZW63_9NEIS</name>
<dbReference type="Proteomes" id="UP001595999">
    <property type="component" value="Unassembled WGS sequence"/>
</dbReference>
<sequence>MKPFLLAVAGALTMCSVQAMAAETYTLDLINNNTRCDLEYKLPSNPDKKKVAPGGKANLVISDDQVVIYPATTFGGNCYLDQTLELTMTGQGSAELLSSNWTGAGRPVVIKGNLGVASFIFDKTVKGGHSSAIGVINRSFNNLDGNTRVIKIEANDPAAS</sequence>
<dbReference type="EMBL" id="JBHSEK010000008">
    <property type="protein sequence ID" value="MFC4490755.1"/>
    <property type="molecule type" value="Genomic_DNA"/>
</dbReference>
<proteinExistence type="predicted"/>